<dbReference type="Gene3D" id="3.30.1370.220">
    <property type="match status" value="1"/>
</dbReference>
<accession>A0A9X3N2H5</accession>
<dbReference type="Gene3D" id="3.40.50.11790">
    <property type="match status" value="1"/>
</dbReference>
<comment type="caution">
    <text evidence="4">The sequence shown here is derived from an EMBL/GenBank/DDBJ whole genome shotgun (WGS) entry which is preliminary data.</text>
</comment>
<protein>
    <submittedName>
        <fullName evidence="4">Phage tail sheath subtilisin-like domain-containing protein</fullName>
    </submittedName>
</protein>
<feature type="domain" description="Tail sheath protein C-terminal" evidence="3">
    <location>
        <begin position="556"/>
        <end position="650"/>
    </location>
</feature>
<feature type="domain" description="Tail sheath protein subtilisin-like" evidence="2">
    <location>
        <begin position="397"/>
        <end position="550"/>
    </location>
</feature>
<dbReference type="AlphaFoldDB" id="A0A9X3N2H5"/>
<organism evidence="4 5">
    <name type="scientific">Solirubrobacter ginsenosidimutans</name>
    <dbReference type="NCBI Taxonomy" id="490573"/>
    <lineage>
        <taxon>Bacteria</taxon>
        <taxon>Bacillati</taxon>
        <taxon>Actinomycetota</taxon>
        <taxon>Thermoleophilia</taxon>
        <taxon>Solirubrobacterales</taxon>
        <taxon>Solirubrobacteraceae</taxon>
        <taxon>Solirubrobacter</taxon>
    </lineage>
</organism>
<evidence type="ECO:0000259" key="2">
    <source>
        <dbReference type="Pfam" id="PF04984"/>
    </source>
</evidence>
<name>A0A9X3N2H5_9ACTN</name>
<dbReference type="EMBL" id="JAPDOD010000057">
    <property type="protein sequence ID" value="MDA0166061.1"/>
    <property type="molecule type" value="Genomic_DNA"/>
</dbReference>
<evidence type="ECO:0000256" key="1">
    <source>
        <dbReference type="ARBA" id="ARBA00008005"/>
    </source>
</evidence>
<evidence type="ECO:0000313" key="5">
    <source>
        <dbReference type="Proteomes" id="UP001149140"/>
    </source>
</evidence>
<reference evidence="4" key="1">
    <citation type="submission" date="2022-10" db="EMBL/GenBank/DDBJ databases">
        <title>The WGS of Solirubrobacter ginsenosidimutans DSM 21036.</title>
        <authorList>
            <person name="Jiang Z."/>
        </authorList>
    </citation>
    <scope>NUCLEOTIDE SEQUENCE</scope>
    <source>
        <strain evidence="4">DSM 21036</strain>
    </source>
</reference>
<keyword evidence="5" id="KW-1185">Reference proteome</keyword>
<evidence type="ECO:0000313" key="4">
    <source>
        <dbReference type="EMBL" id="MDA0166061.1"/>
    </source>
</evidence>
<gene>
    <name evidence="4" type="ORF">OM076_37705</name>
</gene>
<dbReference type="Pfam" id="PF17482">
    <property type="entry name" value="Phage_sheath_1C"/>
    <property type="match status" value="1"/>
</dbReference>
<dbReference type="Pfam" id="PF04984">
    <property type="entry name" value="Phage_sheath_1"/>
    <property type="match status" value="1"/>
</dbReference>
<dbReference type="InterPro" id="IPR035089">
    <property type="entry name" value="Phage_sheath_subtilisin"/>
</dbReference>
<evidence type="ECO:0000259" key="3">
    <source>
        <dbReference type="Pfam" id="PF17482"/>
    </source>
</evidence>
<dbReference type="InterPro" id="IPR020287">
    <property type="entry name" value="Tail_sheath_C"/>
</dbReference>
<dbReference type="Proteomes" id="UP001149140">
    <property type="component" value="Unassembled WGS sequence"/>
</dbReference>
<comment type="similarity">
    <text evidence="1">Belongs to the myoviridae tail sheath protein family.</text>
</comment>
<proteinExistence type="inferred from homology"/>
<sequence>MTNTEAHGMAEMVIPGTYIEVRAEGLISAGQIATGIVGIVGTAARGPVGTPVTLSGFSAARDAFGAADTFTRPRDGANPLTLVRALEHVYNNGASGVIAVRAAGSTQETADFALRDASGNATVTLSAKTPGSWGNDIHIAVAQAEDDARVDGETQSATFDKLGYSPVVASPENQLRILRGTTRRIETPQLDYKRIREEDVLPDADERFRLSATPVEDVETLNVVRILDAAGGAVREYGSGAILYGSGAAPKAGEVRLNNSTGELTFAAKEAPETGQRVHARYGVGHDDPASGHVLITTWDGTLTFRAGEAPDEANGDRLTASYVVSRESAVEVTLSYGVTSESYVIPAGKALGDLLGPNSLVSAATDATHGGALPEAPIDAYFGTGTNTPGADGADATPDDYAAALEAISNELVNIVVLAGQDATQMGSKLAGHLHATEAVDLERIGVIGARGSTVAEYLGQPLSDERVVAVAPGLALEDGTALPAGYTAAAVAGLISSLAVQSSLTNKTLTVPGLSLKANRGEQEQLIHRNVLAVVPKDGFRIVKGITTSGEGTPFAAIPTRRIVDYAKYGVRSASNPYIGRLNNDRVRSALKATLDGFLTRMVLDEALTGYALDVTATRAQEIAGEVSVVMTLQPTFSIDYVRVVMNLK</sequence>